<keyword evidence="1" id="KW-1133">Transmembrane helix</keyword>
<reference evidence="3" key="1">
    <citation type="submission" date="2022-11" db="EMBL/GenBank/DDBJ databases">
        <authorList>
            <person name="Graham C."/>
            <person name="Newman J.D."/>
        </authorList>
    </citation>
    <scope>NUCLEOTIDE SEQUENCE</scope>
    <source>
        <strain evidence="3">DSM 19486</strain>
    </source>
</reference>
<evidence type="ECO:0008006" key="5">
    <source>
        <dbReference type="Google" id="ProtNLM"/>
    </source>
</evidence>
<comment type="caution">
    <text evidence="3">The sequence shown here is derived from an EMBL/GenBank/DDBJ whole genome shotgun (WGS) entry which is preliminary data.</text>
</comment>
<name>A0A9X3I858_9SPHI</name>
<keyword evidence="1" id="KW-0812">Transmembrane</keyword>
<dbReference type="Proteomes" id="UP001142592">
    <property type="component" value="Unassembled WGS sequence"/>
</dbReference>
<keyword evidence="1" id="KW-0472">Membrane</keyword>
<dbReference type="RefSeq" id="WP_266268638.1">
    <property type="nucleotide sequence ID" value="NZ_JAPJUH010000002.1"/>
</dbReference>
<accession>A0A9X3I858</accession>
<protein>
    <recommendedName>
        <fullName evidence="5">DKNYY family protein</fullName>
    </recommendedName>
</protein>
<evidence type="ECO:0000313" key="4">
    <source>
        <dbReference type="Proteomes" id="UP001142592"/>
    </source>
</evidence>
<evidence type="ECO:0000313" key="3">
    <source>
        <dbReference type="EMBL" id="MCX3264462.1"/>
    </source>
</evidence>
<gene>
    <name evidence="3" type="ORF">OQZ29_06880</name>
</gene>
<evidence type="ECO:0000256" key="1">
    <source>
        <dbReference type="SAM" id="Phobius"/>
    </source>
</evidence>
<feature type="transmembrane region" description="Helical" evidence="1">
    <location>
        <begin position="519"/>
        <end position="539"/>
    </location>
</feature>
<evidence type="ECO:0000256" key="2">
    <source>
        <dbReference type="SAM" id="SignalP"/>
    </source>
</evidence>
<feature type="signal peptide" evidence="2">
    <location>
        <begin position="1"/>
        <end position="19"/>
    </location>
</feature>
<sequence>MKKLIFLLLVLIIGPSLNASECYHYHTSTQHAIIKNERGLFYQLTEKDPNGFSYVRQINKPIKGIDLATYKAIGEDESTFMFSDKNGFYQLEKDRQYEDHLAIYSKILGANPNQKHINGRLFLIDGKWSYIIAWGKDTKKIILNGLPQNITNVKCFSSGLYVKSDKQVFSIYIDFYTQKATVKTIPNLNPAQLVYYACNPRENEDFIADEQHIFSIRNDGSFEDITPQFRALKVNRKFNQLKLVDNPTVMWWSDKVIKKREGHSVSGRDPLTGEDIDVYFSYYASTPLLPKFGNSSYVRFQNKIYPIWDDNFSQSYDIRTDVSKLEAIEGKLFKGDDFYYFEADDDYKIISTKISADAKFFPGVYSYRAYLSKALVDDDYIHFIGDRFNIHMDNKKKLTSKVVKQLGMFYLFNNALFDGEKSYPIIADYETLSTLGSFVDVINSCAGDMPNTPPVQVKYHHFFKDKNAVYYLNEKTKQLQIIQTADPADYKADNYEALQELYKIKDVKGSIKKKTSSDLNYYAIGGFALAIFGLGFYLIRRKS</sequence>
<organism evidence="3 4">
    <name type="scientific">Pedobacter agri</name>
    <dbReference type="NCBI Taxonomy" id="454586"/>
    <lineage>
        <taxon>Bacteria</taxon>
        <taxon>Pseudomonadati</taxon>
        <taxon>Bacteroidota</taxon>
        <taxon>Sphingobacteriia</taxon>
        <taxon>Sphingobacteriales</taxon>
        <taxon>Sphingobacteriaceae</taxon>
        <taxon>Pedobacter</taxon>
    </lineage>
</organism>
<keyword evidence="4" id="KW-1185">Reference proteome</keyword>
<dbReference type="EMBL" id="JAPJUH010000002">
    <property type="protein sequence ID" value="MCX3264462.1"/>
    <property type="molecule type" value="Genomic_DNA"/>
</dbReference>
<dbReference type="AlphaFoldDB" id="A0A9X3I858"/>
<feature type="chain" id="PRO_5040946243" description="DKNYY family protein" evidence="2">
    <location>
        <begin position="20"/>
        <end position="543"/>
    </location>
</feature>
<proteinExistence type="predicted"/>
<keyword evidence="2" id="KW-0732">Signal</keyword>